<comment type="caution">
    <text evidence="1">The sequence shown here is derived from an EMBL/GenBank/DDBJ whole genome shotgun (WGS) entry which is preliminary data.</text>
</comment>
<accession>A0A9P6WRS5</accession>
<reference evidence="1" key="1">
    <citation type="journal article" date="2020" name="Microb. Genom.">
        <title>Genetic diversity of clinical and environmental Mucorales isolates obtained from an investigation of mucormycosis cases among solid organ transplant recipients.</title>
        <authorList>
            <person name="Nguyen M.H."/>
            <person name="Kaul D."/>
            <person name="Muto C."/>
            <person name="Cheng S.J."/>
            <person name="Richter R.A."/>
            <person name="Bruno V.M."/>
            <person name="Liu G."/>
            <person name="Beyhan S."/>
            <person name="Sundermann A.J."/>
            <person name="Mounaud S."/>
            <person name="Pasculle A.W."/>
            <person name="Nierman W.C."/>
            <person name="Driscoll E."/>
            <person name="Cumbie R."/>
            <person name="Clancy C.J."/>
            <person name="Dupont C.L."/>
        </authorList>
    </citation>
    <scope>NUCLEOTIDE SEQUENCE</scope>
    <source>
        <strain evidence="1">GL11</strain>
    </source>
</reference>
<evidence type="ECO:0000313" key="1">
    <source>
        <dbReference type="EMBL" id="KAG1271855.1"/>
    </source>
</evidence>
<dbReference type="EMBL" id="JAANQT010016750">
    <property type="protein sequence ID" value="KAG1271855.1"/>
    <property type="molecule type" value="Genomic_DNA"/>
</dbReference>
<evidence type="ECO:0000313" key="2">
    <source>
        <dbReference type="Proteomes" id="UP000716291"/>
    </source>
</evidence>
<dbReference type="Proteomes" id="UP000716291">
    <property type="component" value="Unassembled WGS sequence"/>
</dbReference>
<name>A0A9P6WRS5_RHIOR</name>
<sequence>MGPVLRKQVQRLSATSAGICEFVSGRTPLGELGSTITMVSVEPSGQTTWKVLPAGSEANGMPLCAR</sequence>
<organism evidence="1 2">
    <name type="scientific">Rhizopus oryzae</name>
    <name type="common">Mucormycosis agent</name>
    <name type="synonym">Rhizopus arrhizus var. delemar</name>
    <dbReference type="NCBI Taxonomy" id="64495"/>
    <lineage>
        <taxon>Eukaryota</taxon>
        <taxon>Fungi</taxon>
        <taxon>Fungi incertae sedis</taxon>
        <taxon>Mucoromycota</taxon>
        <taxon>Mucoromycotina</taxon>
        <taxon>Mucoromycetes</taxon>
        <taxon>Mucorales</taxon>
        <taxon>Mucorineae</taxon>
        <taxon>Rhizopodaceae</taxon>
        <taxon>Rhizopus</taxon>
    </lineage>
</organism>
<keyword evidence="2" id="KW-1185">Reference proteome</keyword>
<proteinExistence type="predicted"/>
<protein>
    <submittedName>
        <fullName evidence="1">Uncharacterized protein</fullName>
    </submittedName>
</protein>
<dbReference type="AlphaFoldDB" id="A0A9P6WRS5"/>
<gene>
    <name evidence="1" type="ORF">G6F64_015569</name>
</gene>